<proteinExistence type="predicted"/>
<evidence type="ECO:0000256" key="1">
    <source>
        <dbReference type="ARBA" id="ARBA00022649"/>
    </source>
</evidence>
<dbReference type="Gene3D" id="3.30.2310.20">
    <property type="entry name" value="RelE-like"/>
    <property type="match status" value="1"/>
</dbReference>
<keyword evidence="4" id="KW-1185">Reference proteome</keyword>
<organism evidence="3 4">
    <name type="scientific">Rhizobium metallidurans</name>
    <dbReference type="NCBI Taxonomy" id="1265931"/>
    <lineage>
        <taxon>Bacteria</taxon>
        <taxon>Pseudomonadati</taxon>
        <taxon>Pseudomonadota</taxon>
        <taxon>Alphaproteobacteria</taxon>
        <taxon>Hyphomicrobiales</taxon>
        <taxon>Rhizobiaceae</taxon>
        <taxon>Rhizobium/Agrobacterium group</taxon>
        <taxon>Rhizobium</taxon>
    </lineage>
</organism>
<accession>A0A7W6GBA7</accession>
<dbReference type="Proteomes" id="UP000582090">
    <property type="component" value="Unassembled WGS sequence"/>
</dbReference>
<dbReference type="InterPro" id="IPR035093">
    <property type="entry name" value="RelE/ParE_toxin_dom_sf"/>
</dbReference>
<keyword evidence="1" id="KW-1277">Toxin-antitoxin system</keyword>
<protein>
    <submittedName>
        <fullName evidence="3">Plasmid stabilization system protein ParE</fullName>
    </submittedName>
</protein>
<dbReference type="InterPro" id="IPR007712">
    <property type="entry name" value="RelE/ParE_toxin"/>
</dbReference>
<dbReference type="RefSeq" id="WP_183900475.1">
    <property type="nucleotide sequence ID" value="NZ_JACIDW010000006.1"/>
</dbReference>
<feature type="compositionally biased region" description="Acidic residues" evidence="2">
    <location>
        <begin position="96"/>
        <end position="107"/>
    </location>
</feature>
<evidence type="ECO:0000313" key="3">
    <source>
        <dbReference type="EMBL" id="MBB3964872.1"/>
    </source>
</evidence>
<reference evidence="3 4" key="1">
    <citation type="submission" date="2020-08" db="EMBL/GenBank/DDBJ databases">
        <title>Genomic Encyclopedia of Type Strains, Phase IV (KMG-IV): sequencing the most valuable type-strain genomes for metagenomic binning, comparative biology and taxonomic classification.</title>
        <authorList>
            <person name="Goeker M."/>
        </authorList>
    </citation>
    <scope>NUCLEOTIDE SEQUENCE [LARGE SCALE GENOMIC DNA]</scope>
    <source>
        <strain evidence="3 4">DSM 26575</strain>
    </source>
</reference>
<name>A0A7W6GBA7_9HYPH</name>
<sequence>MKVILSPKAREYVTSEARYLKSKSTRAGQQFADDLKRLRHDLGMFPQMGKATAELPFPNAFRFVLGAYLVDYEIRAAQIFILAIRHGRERPPGVAVEDDFDLEEADDKPDSAS</sequence>
<evidence type="ECO:0000313" key="4">
    <source>
        <dbReference type="Proteomes" id="UP000582090"/>
    </source>
</evidence>
<dbReference type="AlphaFoldDB" id="A0A7W6GBA7"/>
<evidence type="ECO:0000256" key="2">
    <source>
        <dbReference type="SAM" id="MobiDB-lite"/>
    </source>
</evidence>
<comment type="caution">
    <text evidence="3">The sequence shown here is derived from an EMBL/GenBank/DDBJ whole genome shotgun (WGS) entry which is preliminary data.</text>
</comment>
<dbReference type="Pfam" id="PF05016">
    <property type="entry name" value="ParE_toxin"/>
    <property type="match status" value="1"/>
</dbReference>
<dbReference type="EMBL" id="JACIDW010000006">
    <property type="protein sequence ID" value="MBB3964872.1"/>
    <property type="molecule type" value="Genomic_DNA"/>
</dbReference>
<gene>
    <name evidence="3" type="ORF">GGQ67_002535</name>
</gene>
<feature type="region of interest" description="Disordered" evidence="2">
    <location>
        <begin position="91"/>
        <end position="113"/>
    </location>
</feature>